<dbReference type="Proteomes" id="UP000076407">
    <property type="component" value="Unassembled WGS sequence"/>
</dbReference>
<reference evidence="1" key="1">
    <citation type="submission" date="2020-05" db="UniProtKB">
        <authorList>
            <consortium name="EnsemblMetazoa"/>
        </authorList>
    </citation>
    <scope>IDENTIFICATION</scope>
    <source>
        <strain evidence="1">SANGQUA</strain>
    </source>
</reference>
<dbReference type="AlphaFoldDB" id="A0A182XT74"/>
<dbReference type="EnsemblMetazoa" id="AQUA015022-RA">
    <property type="protein sequence ID" value="AQUA015022-PA"/>
    <property type="gene ID" value="AQUA015022"/>
</dbReference>
<name>A0A182XT74_ANOQN</name>
<proteinExistence type="predicted"/>
<accession>A0A182XT74</accession>
<sequence length="20" mass="2184">MCSSNIPIYTVIEKNGSTLL</sequence>
<keyword evidence="2" id="KW-1185">Reference proteome</keyword>
<evidence type="ECO:0000313" key="2">
    <source>
        <dbReference type="Proteomes" id="UP000076407"/>
    </source>
</evidence>
<evidence type="ECO:0000313" key="1">
    <source>
        <dbReference type="EnsemblMetazoa" id="AQUA015022-PA"/>
    </source>
</evidence>
<protein>
    <submittedName>
        <fullName evidence="1">Uncharacterized protein</fullName>
    </submittedName>
</protein>
<organism evidence="1 2">
    <name type="scientific">Anopheles quadriannulatus</name>
    <name type="common">Mosquito</name>
    <dbReference type="NCBI Taxonomy" id="34691"/>
    <lineage>
        <taxon>Eukaryota</taxon>
        <taxon>Metazoa</taxon>
        <taxon>Ecdysozoa</taxon>
        <taxon>Arthropoda</taxon>
        <taxon>Hexapoda</taxon>
        <taxon>Insecta</taxon>
        <taxon>Pterygota</taxon>
        <taxon>Neoptera</taxon>
        <taxon>Endopterygota</taxon>
        <taxon>Diptera</taxon>
        <taxon>Nematocera</taxon>
        <taxon>Culicoidea</taxon>
        <taxon>Culicidae</taxon>
        <taxon>Anophelinae</taxon>
        <taxon>Anopheles</taxon>
    </lineage>
</organism>